<dbReference type="AlphaFoldDB" id="A0A1J5JK75"/>
<protein>
    <submittedName>
        <fullName evidence="9">tRNA(fMet)-specific endonuclease VapC</fullName>
    </submittedName>
</protein>
<dbReference type="KEGG" id="mthz:MOTHA_c07170"/>
<dbReference type="Pfam" id="PF01850">
    <property type="entry name" value="PIN"/>
    <property type="match status" value="1"/>
</dbReference>
<dbReference type="GO" id="GO:0046872">
    <property type="term" value="F:metal ion binding"/>
    <property type="evidence" value="ECO:0007669"/>
    <property type="project" value="UniProtKB-KW"/>
</dbReference>
<comment type="caution">
    <text evidence="9">The sequence shown here is derived from an EMBL/GenBank/DDBJ whole genome shotgun (WGS) entry which is preliminary data.</text>
</comment>
<dbReference type="InterPro" id="IPR002716">
    <property type="entry name" value="PIN_dom"/>
</dbReference>
<dbReference type="RefSeq" id="WP_011392206.1">
    <property type="nucleotide sequence ID" value="NZ_BSDM01000005.1"/>
</dbReference>
<feature type="domain" description="PIN" evidence="8">
    <location>
        <begin position="9"/>
        <end position="128"/>
    </location>
</feature>
<dbReference type="GeneID" id="45616715"/>
<evidence type="ECO:0000256" key="7">
    <source>
        <dbReference type="ARBA" id="ARBA00038093"/>
    </source>
</evidence>
<reference evidence="9 10" key="1">
    <citation type="submission" date="2016-08" db="EMBL/GenBank/DDBJ databases">
        <title>Genome-based comparison of Moorella thermoacetic strains.</title>
        <authorList>
            <person name="Poehlein A."/>
            <person name="Bengelsdorf F.R."/>
            <person name="Esser C."/>
            <person name="Duerre P."/>
            <person name="Daniel R."/>
        </authorList>
    </citation>
    <scope>NUCLEOTIDE SEQUENCE [LARGE SCALE GENOMIC DNA]</scope>
    <source>
        <strain evidence="9 10">DSM 11768</strain>
    </source>
</reference>
<dbReference type="PANTHER" id="PTHR33653:SF1">
    <property type="entry name" value="RIBONUCLEASE VAPC2"/>
    <property type="match status" value="1"/>
</dbReference>
<keyword evidence="4" id="KW-0479">Metal-binding</keyword>
<dbReference type="SMART" id="SM00670">
    <property type="entry name" value="PINc"/>
    <property type="match status" value="1"/>
</dbReference>
<dbReference type="SUPFAM" id="SSF88723">
    <property type="entry name" value="PIN domain-like"/>
    <property type="match status" value="1"/>
</dbReference>
<gene>
    <name evidence="9" type="primary">vapC_1</name>
    <name evidence="9" type="ORF">MOOR_07680</name>
</gene>
<keyword evidence="6" id="KW-0460">Magnesium</keyword>
<comment type="cofactor">
    <cofactor evidence="1">
        <name>Mg(2+)</name>
        <dbReference type="ChEBI" id="CHEBI:18420"/>
    </cofactor>
</comment>
<evidence type="ECO:0000256" key="5">
    <source>
        <dbReference type="ARBA" id="ARBA00022801"/>
    </source>
</evidence>
<evidence type="ECO:0000256" key="3">
    <source>
        <dbReference type="ARBA" id="ARBA00022722"/>
    </source>
</evidence>
<dbReference type="PANTHER" id="PTHR33653">
    <property type="entry name" value="RIBONUCLEASE VAPC2"/>
    <property type="match status" value="1"/>
</dbReference>
<dbReference type="OMA" id="TNIWASH"/>
<dbReference type="KEGG" id="mtho:MOTHE_c06210"/>
<keyword evidence="9" id="KW-0255">Endonuclease</keyword>
<sequence length="158" mass="18035">MIDQGSYPNKYVVDTNIIIYTLAGVKAAVWAMKKLEDDDIEVYYSTIVEAELFSFHELTLEQKSKIRGILDIGEIVDVDSKVALKAAELRALSKKDYNRKLKLPDAIVAATALLLSAVLVTRNVEDFKHLRRHGLHLYNPFEHEEDNSQRFVSELEQN</sequence>
<accession>A0A1J5JK75</accession>
<evidence type="ECO:0000256" key="1">
    <source>
        <dbReference type="ARBA" id="ARBA00001946"/>
    </source>
</evidence>
<dbReference type="CDD" id="cd18738">
    <property type="entry name" value="PIN_VapC4-5_FitB-like"/>
    <property type="match status" value="1"/>
</dbReference>
<evidence type="ECO:0000259" key="8">
    <source>
        <dbReference type="SMART" id="SM00670"/>
    </source>
</evidence>
<evidence type="ECO:0000313" key="9">
    <source>
        <dbReference type="EMBL" id="OIQ09926.1"/>
    </source>
</evidence>
<dbReference type="Gene3D" id="3.40.50.1010">
    <property type="entry name" value="5'-nuclease"/>
    <property type="match status" value="1"/>
</dbReference>
<comment type="similarity">
    <text evidence="7">Belongs to the PINc/VapC protein family.</text>
</comment>
<evidence type="ECO:0000256" key="2">
    <source>
        <dbReference type="ARBA" id="ARBA00022649"/>
    </source>
</evidence>
<keyword evidence="5" id="KW-0378">Hydrolase</keyword>
<dbReference type="InterPro" id="IPR029060">
    <property type="entry name" value="PIN-like_dom_sf"/>
</dbReference>
<dbReference type="GO" id="GO:0004519">
    <property type="term" value="F:endonuclease activity"/>
    <property type="evidence" value="ECO:0007669"/>
    <property type="project" value="UniProtKB-KW"/>
</dbReference>
<evidence type="ECO:0000256" key="4">
    <source>
        <dbReference type="ARBA" id="ARBA00022723"/>
    </source>
</evidence>
<dbReference type="InterPro" id="IPR050556">
    <property type="entry name" value="Type_II_TA_system_RNase"/>
</dbReference>
<name>A0A1J5JK75_NEOTH</name>
<dbReference type="GO" id="GO:0016787">
    <property type="term" value="F:hydrolase activity"/>
    <property type="evidence" value="ECO:0007669"/>
    <property type="project" value="UniProtKB-KW"/>
</dbReference>
<evidence type="ECO:0000256" key="6">
    <source>
        <dbReference type="ARBA" id="ARBA00022842"/>
    </source>
</evidence>
<dbReference type="EMBL" id="MIHH01000002">
    <property type="protein sequence ID" value="OIQ09926.1"/>
    <property type="molecule type" value="Genomic_DNA"/>
</dbReference>
<keyword evidence="3" id="KW-0540">Nuclease</keyword>
<dbReference type="Proteomes" id="UP000182743">
    <property type="component" value="Unassembled WGS sequence"/>
</dbReference>
<organism evidence="9 10">
    <name type="scientific">Neomoorella thermoacetica</name>
    <name type="common">Clostridium thermoaceticum</name>
    <dbReference type="NCBI Taxonomy" id="1525"/>
    <lineage>
        <taxon>Bacteria</taxon>
        <taxon>Bacillati</taxon>
        <taxon>Bacillota</taxon>
        <taxon>Clostridia</taxon>
        <taxon>Neomoorellales</taxon>
        <taxon>Neomoorellaceae</taxon>
        <taxon>Neomoorella</taxon>
    </lineage>
</organism>
<evidence type="ECO:0000313" key="10">
    <source>
        <dbReference type="Proteomes" id="UP000182743"/>
    </source>
</evidence>
<keyword evidence="2" id="KW-1277">Toxin-antitoxin system</keyword>
<proteinExistence type="inferred from homology"/>